<organism evidence="5 6">
    <name type="scientific">Rhodoferax koreensis</name>
    <dbReference type="NCBI Taxonomy" id="1842727"/>
    <lineage>
        <taxon>Bacteria</taxon>
        <taxon>Pseudomonadati</taxon>
        <taxon>Pseudomonadota</taxon>
        <taxon>Betaproteobacteria</taxon>
        <taxon>Burkholderiales</taxon>
        <taxon>Comamonadaceae</taxon>
        <taxon>Rhodoferax</taxon>
    </lineage>
</organism>
<sequence length="794" mass="84217">MISAAVLLSGCLGGGDGGVASPLAASIRYTTGGVPHIKADSFAGAGYGYGYAFAKENLCLYAEELVTLRGERAQYFGMANGYLGQFGTTFGNVDSDFFYRLLLTADQVAKTKAAASTQVQGLLSGFAAGYNRYLRDTPAAQLPAACAGKPWLRPMTESDAYLRVLQAAITASSLGFIGEIGSAQPPTASKSAKVATAAPVAATSAAYESSPIGQALSKIREHEVGSNGYGLGSDVTDNGRGLLLANPHFPWWGVLRLNQLHLTVANENYDVNGATLLGVPLPLIGFNSKLAWTHTLSTDNRFTLRYLALDPASPTRYIKDGQSVAMTAVPLTINGTAADGSVVPITRTLYTTEYGPMLMDSSFTWSTSAAFAIQDANLSNYKLMDQLLLNGKADSVDSLRQASATYMALPWVNTVAADSAGQTLFANYSVAANVSDAQLLGGCVPGASVGAPFDALLASTGVVVLSGTTAACDWRGAVPAADRPWVKRSDYVLNTNDSHWWPSLDTFLTGFRKIIATGPNAEGQLQNNRTQTGHAQVQDRLAGTDGLAGKRFNLANLQQVLVKTRFLRAERWLPDFTTACLASTNASAAARDACTVLQDWDKTHGMSSQGAILFQELYLALGELNAQSWWAVPFDPANPMTTPRGAANTAAALAQLETLVASTQFDTPQKRRTRPQDVQILVRADGNIAVPGGAKTFYNWNGQKTEVAPGNFIYTADPLTQAGAAGNSYIQFVTWDSAGPVAEGLLTYGQSSNPASPFYSDQTRKYAAGQWNKLPYTEAQIKADAGYSVVDIAE</sequence>
<dbReference type="GO" id="GO:0016811">
    <property type="term" value="F:hydrolase activity, acting on carbon-nitrogen (but not peptide) bonds, in linear amides"/>
    <property type="evidence" value="ECO:0007669"/>
    <property type="project" value="InterPro"/>
</dbReference>
<name>A0A1P8K009_9BURK</name>
<dbReference type="STRING" id="1842727.RD110_20335"/>
<dbReference type="Gene3D" id="1.10.1400.10">
    <property type="match status" value="1"/>
</dbReference>
<dbReference type="EMBL" id="CP019236">
    <property type="protein sequence ID" value="APW39271.1"/>
    <property type="molecule type" value="Genomic_DNA"/>
</dbReference>
<dbReference type="Pfam" id="PF01804">
    <property type="entry name" value="Penicil_amidase"/>
    <property type="match status" value="1"/>
</dbReference>
<dbReference type="InterPro" id="IPR023343">
    <property type="entry name" value="Penicillin_amidase_dom1"/>
</dbReference>
<proteinExistence type="inferred from homology"/>
<dbReference type="GO" id="GO:0017000">
    <property type="term" value="P:antibiotic biosynthetic process"/>
    <property type="evidence" value="ECO:0007669"/>
    <property type="project" value="InterPro"/>
</dbReference>
<keyword evidence="4" id="KW-0865">Zymogen</keyword>
<dbReference type="Gene3D" id="1.10.439.10">
    <property type="entry name" value="Penicillin Amidohydrolase, domain 1"/>
    <property type="match status" value="1"/>
</dbReference>
<dbReference type="InterPro" id="IPR043146">
    <property type="entry name" value="Penicillin_amidase_N_B-knob"/>
</dbReference>
<keyword evidence="2" id="KW-0732">Signal</keyword>
<evidence type="ECO:0000256" key="2">
    <source>
        <dbReference type="ARBA" id="ARBA00022729"/>
    </source>
</evidence>
<dbReference type="InterPro" id="IPR029055">
    <property type="entry name" value="Ntn_hydrolases_N"/>
</dbReference>
<evidence type="ECO:0008006" key="7">
    <source>
        <dbReference type="Google" id="ProtNLM"/>
    </source>
</evidence>
<evidence type="ECO:0000313" key="5">
    <source>
        <dbReference type="EMBL" id="APW39271.1"/>
    </source>
</evidence>
<dbReference type="KEGG" id="rhy:RD110_20335"/>
<keyword evidence="6" id="KW-1185">Reference proteome</keyword>
<dbReference type="PANTHER" id="PTHR34218">
    <property type="entry name" value="PEPTIDASE S45 PENICILLIN AMIDASE"/>
    <property type="match status" value="1"/>
</dbReference>
<dbReference type="Gene3D" id="2.30.120.10">
    <property type="match status" value="1"/>
</dbReference>
<dbReference type="InterPro" id="IPR002692">
    <property type="entry name" value="S45"/>
</dbReference>
<dbReference type="AlphaFoldDB" id="A0A1P8K009"/>
<evidence type="ECO:0000256" key="4">
    <source>
        <dbReference type="ARBA" id="ARBA00023145"/>
    </source>
</evidence>
<dbReference type="InterPro" id="IPR043147">
    <property type="entry name" value="Penicillin_amidase_A-knob"/>
</dbReference>
<keyword evidence="3" id="KW-0378">Hydrolase</keyword>
<accession>A0A1P8K009</accession>
<dbReference type="SUPFAM" id="SSF56235">
    <property type="entry name" value="N-terminal nucleophile aminohydrolases (Ntn hydrolases)"/>
    <property type="match status" value="1"/>
</dbReference>
<dbReference type="Proteomes" id="UP000186609">
    <property type="component" value="Chromosome"/>
</dbReference>
<evidence type="ECO:0000256" key="3">
    <source>
        <dbReference type="ARBA" id="ARBA00022801"/>
    </source>
</evidence>
<comment type="similarity">
    <text evidence="1">Belongs to the peptidase S45 family.</text>
</comment>
<evidence type="ECO:0000256" key="1">
    <source>
        <dbReference type="ARBA" id="ARBA00006586"/>
    </source>
</evidence>
<dbReference type="PANTHER" id="PTHR34218:SF3">
    <property type="entry name" value="ACYL-HOMOSERINE LACTONE ACYLASE PVDQ"/>
    <property type="match status" value="1"/>
</dbReference>
<protein>
    <recommendedName>
        <fullName evidence="7">Acylase</fullName>
    </recommendedName>
</protein>
<gene>
    <name evidence="5" type="ORF">RD110_20335</name>
</gene>
<evidence type="ECO:0000313" key="6">
    <source>
        <dbReference type="Proteomes" id="UP000186609"/>
    </source>
</evidence>
<reference evidence="5 6" key="1">
    <citation type="submission" date="2017-01" db="EMBL/GenBank/DDBJ databases">
        <authorList>
            <person name="Mah S.A."/>
            <person name="Swanson W.J."/>
            <person name="Moy G.W."/>
            <person name="Vacquier V.D."/>
        </authorList>
    </citation>
    <scope>NUCLEOTIDE SEQUENCE [LARGE SCALE GENOMIC DNA]</scope>
    <source>
        <strain evidence="5 6">DCY110</strain>
    </source>
</reference>
<dbReference type="Gene3D" id="3.60.20.10">
    <property type="entry name" value="Glutamine Phosphoribosylpyrophosphate, subunit 1, domain 1"/>
    <property type="match status" value="1"/>
</dbReference>